<organism evidence="2 3">
    <name type="scientific">Gordonia effusa NBRC 100432</name>
    <dbReference type="NCBI Taxonomy" id="1077974"/>
    <lineage>
        <taxon>Bacteria</taxon>
        <taxon>Bacillati</taxon>
        <taxon>Actinomycetota</taxon>
        <taxon>Actinomycetes</taxon>
        <taxon>Mycobacteriales</taxon>
        <taxon>Gordoniaceae</taxon>
        <taxon>Gordonia</taxon>
    </lineage>
</organism>
<dbReference type="Proteomes" id="UP000035034">
    <property type="component" value="Unassembled WGS sequence"/>
</dbReference>
<dbReference type="EMBL" id="BAEH01000096">
    <property type="protein sequence ID" value="GAB19839.1"/>
    <property type="molecule type" value="Genomic_DNA"/>
</dbReference>
<dbReference type="Gene3D" id="1.10.10.10">
    <property type="entry name" value="Winged helix-like DNA-binding domain superfamily/Winged helix DNA-binding domain"/>
    <property type="match status" value="1"/>
</dbReference>
<dbReference type="eggNOG" id="COG2771">
    <property type="taxonomic scope" value="Bacteria"/>
</dbReference>
<dbReference type="InterPro" id="IPR016032">
    <property type="entry name" value="Sig_transdc_resp-reg_C-effctor"/>
</dbReference>
<dbReference type="SMART" id="SM00421">
    <property type="entry name" value="HTH_LUXR"/>
    <property type="match status" value="1"/>
</dbReference>
<evidence type="ECO:0000313" key="2">
    <source>
        <dbReference type="EMBL" id="GAB19839.1"/>
    </source>
</evidence>
<evidence type="ECO:0000259" key="1">
    <source>
        <dbReference type="SMART" id="SM00421"/>
    </source>
</evidence>
<name>H0R438_9ACTN</name>
<reference evidence="2 3" key="1">
    <citation type="submission" date="2011-12" db="EMBL/GenBank/DDBJ databases">
        <title>Whole genome shotgun sequence of Gordonia effusa NBRC 100432.</title>
        <authorList>
            <person name="Yoshida I."/>
            <person name="Takarada H."/>
            <person name="Hosoyama A."/>
            <person name="Tsuchikane K."/>
            <person name="Katsumata H."/>
            <person name="Yamazaki S."/>
            <person name="Fujita N."/>
        </authorList>
    </citation>
    <scope>NUCLEOTIDE SEQUENCE [LARGE SCALE GENOMIC DNA]</scope>
    <source>
        <strain evidence="2 3">NBRC 100432</strain>
    </source>
</reference>
<dbReference type="STRING" id="1077974.GOEFS_096_00160"/>
<protein>
    <submittedName>
        <fullName evidence="2">Putative LuxR family transcriptional regulator</fullName>
    </submittedName>
</protein>
<gene>
    <name evidence="2" type="ORF">GOEFS_096_00160</name>
</gene>
<comment type="caution">
    <text evidence="2">The sequence shown here is derived from an EMBL/GenBank/DDBJ whole genome shotgun (WGS) entry which is preliminary data.</text>
</comment>
<feature type="domain" description="HTH luxR-type" evidence="1">
    <location>
        <begin position="43"/>
        <end position="105"/>
    </location>
</feature>
<dbReference type="GO" id="GO:0006355">
    <property type="term" value="P:regulation of DNA-templated transcription"/>
    <property type="evidence" value="ECO:0007669"/>
    <property type="project" value="InterPro"/>
</dbReference>
<dbReference type="SUPFAM" id="SSF46894">
    <property type="entry name" value="C-terminal effector domain of the bipartite response regulators"/>
    <property type="match status" value="1"/>
</dbReference>
<dbReference type="Pfam" id="PF00196">
    <property type="entry name" value="GerE"/>
    <property type="match status" value="1"/>
</dbReference>
<dbReference type="AlphaFoldDB" id="H0R438"/>
<dbReference type="GO" id="GO:0003677">
    <property type="term" value="F:DNA binding"/>
    <property type="evidence" value="ECO:0007669"/>
    <property type="project" value="InterPro"/>
</dbReference>
<dbReference type="OrthoDB" id="3171335at2"/>
<dbReference type="InterPro" id="IPR036388">
    <property type="entry name" value="WH-like_DNA-bd_sf"/>
</dbReference>
<dbReference type="InterPro" id="IPR000792">
    <property type="entry name" value="Tscrpt_reg_LuxR_C"/>
</dbReference>
<sequence>MTVSVEHAASNTTSNVVALPLSGRARTDVLAIEDIVVVRRIPRPALSAREIEVLLAWLVTESKRDAAKALFISSATVSTHVSRIRDKYAEVGRPAPTKAHLLIRALQDGFTSIEDW</sequence>
<proteinExistence type="predicted"/>
<keyword evidence="3" id="KW-1185">Reference proteome</keyword>
<evidence type="ECO:0000313" key="3">
    <source>
        <dbReference type="Proteomes" id="UP000035034"/>
    </source>
</evidence>
<accession>H0R438</accession>
<dbReference type="RefSeq" id="WP_007319174.1">
    <property type="nucleotide sequence ID" value="NZ_BAEH01000096.1"/>
</dbReference>